<organism evidence="2">
    <name type="scientific">Caldilinea aerophila</name>
    <dbReference type="NCBI Taxonomy" id="133453"/>
    <lineage>
        <taxon>Bacteria</taxon>
        <taxon>Bacillati</taxon>
        <taxon>Chloroflexota</taxon>
        <taxon>Caldilineae</taxon>
        <taxon>Caldilineales</taxon>
        <taxon>Caldilineaceae</taxon>
        <taxon>Caldilinea</taxon>
    </lineage>
</organism>
<protein>
    <submittedName>
        <fullName evidence="2">Extracellular solute-binding protein</fullName>
    </submittedName>
</protein>
<dbReference type="InterPro" id="IPR006059">
    <property type="entry name" value="SBP"/>
</dbReference>
<name>A0A7C1FFW5_9CHLR</name>
<comment type="caution">
    <text evidence="2">The sequence shown here is derived from an EMBL/GenBank/DDBJ whole genome shotgun (WGS) entry which is preliminary data.</text>
</comment>
<evidence type="ECO:0000256" key="1">
    <source>
        <dbReference type="SAM" id="SignalP"/>
    </source>
</evidence>
<reference evidence="2" key="1">
    <citation type="journal article" date="2020" name="mSystems">
        <title>Genome- and Community-Level Interaction Insights into Carbon Utilization and Element Cycling Functions of Hydrothermarchaeota in Hydrothermal Sediment.</title>
        <authorList>
            <person name="Zhou Z."/>
            <person name="Liu Y."/>
            <person name="Xu W."/>
            <person name="Pan J."/>
            <person name="Luo Z.H."/>
            <person name="Li M."/>
        </authorList>
    </citation>
    <scope>NUCLEOTIDE SEQUENCE [LARGE SCALE GENOMIC DNA]</scope>
    <source>
        <strain evidence="2">SpSt-289</strain>
    </source>
</reference>
<sequence>MNVRKGLIGSLLVLALLLGACAVPAAPVAPAAPEAAPTGPVEMEFWFSGPTAQMEYMLAAVEEYNGLQDKIRITLTETPPSRERVATALSAGQGPDLLWYNHNVPWFFGIEAVYPLNEFVLDPEIGIAAELLFDAARQTVQYGGIIQALPIRHCPGGLLYNRAIFQEAGLSDEDAPQTWADVEALALQLIQRDGDQVVRWGLVNGAIDWMLQELVLSNGADWVDEELSRYLTHPERLVEGLEWWGSLYHDKKAIPVPSGVTWAGVEALQVGSEAFIRGDAAMSGFHGLCSAAAMLDQNPDLDIGGGGLDAARP</sequence>
<dbReference type="Gene3D" id="3.40.190.10">
    <property type="entry name" value="Periplasmic binding protein-like II"/>
    <property type="match status" value="1"/>
</dbReference>
<gene>
    <name evidence="2" type="ORF">ENQ20_09750</name>
</gene>
<dbReference type="AlphaFoldDB" id="A0A7C1FFW5"/>
<dbReference type="SUPFAM" id="SSF53850">
    <property type="entry name" value="Periplasmic binding protein-like II"/>
    <property type="match status" value="1"/>
</dbReference>
<dbReference type="Pfam" id="PF01547">
    <property type="entry name" value="SBP_bac_1"/>
    <property type="match status" value="1"/>
</dbReference>
<proteinExistence type="predicted"/>
<evidence type="ECO:0000313" key="2">
    <source>
        <dbReference type="EMBL" id="HDX31759.1"/>
    </source>
</evidence>
<dbReference type="PROSITE" id="PS51257">
    <property type="entry name" value="PROKAR_LIPOPROTEIN"/>
    <property type="match status" value="1"/>
</dbReference>
<dbReference type="InterPro" id="IPR050490">
    <property type="entry name" value="Bact_solute-bd_prot1"/>
</dbReference>
<dbReference type="PANTHER" id="PTHR43649">
    <property type="entry name" value="ARABINOSE-BINDING PROTEIN-RELATED"/>
    <property type="match status" value="1"/>
</dbReference>
<dbReference type="EMBL" id="DSMG01000099">
    <property type="protein sequence ID" value="HDX31759.1"/>
    <property type="molecule type" value="Genomic_DNA"/>
</dbReference>
<keyword evidence="1" id="KW-0732">Signal</keyword>
<feature type="chain" id="PRO_5028004628" evidence="1">
    <location>
        <begin position="26"/>
        <end position="313"/>
    </location>
</feature>
<dbReference type="PANTHER" id="PTHR43649:SF30">
    <property type="entry name" value="ABC TRANSPORTER SUBSTRATE-BINDING PROTEIN"/>
    <property type="match status" value="1"/>
</dbReference>
<accession>A0A7C1FFW5</accession>
<feature type="signal peptide" evidence="1">
    <location>
        <begin position="1"/>
        <end position="25"/>
    </location>
</feature>